<sequence>GEPDRYAGRADSGRATGARPDDDEGAGRARRALEPGDDRAGAAPRRSGRDRRLPRGGRAVGPRPAAHRLDPGGGRPGELRGLPGARRHRPGGRGVPPHDGGRDLSGQGPRRGHRGARGAGRCPGRDGCALHHVAGPLVARGLAPDHAAGRVHPAAHPPDPARSRSSRRAGQ</sequence>
<accession>A0A6J4UJ90</accession>
<reference evidence="2" key="1">
    <citation type="submission" date="2020-02" db="EMBL/GenBank/DDBJ databases">
        <authorList>
            <person name="Meier V. D."/>
        </authorList>
    </citation>
    <scope>NUCLEOTIDE SEQUENCE</scope>
    <source>
        <strain evidence="2">AVDCRST_MAG49</strain>
    </source>
</reference>
<feature type="non-terminal residue" evidence="2">
    <location>
        <position position="171"/>
    </location>
</feature>
<dbReference type="AlphaFoldDB" id="A0A6J4UJ90"/>
<feature type="region of interest" description="Disordered" evidence="1">
    <location>
        <begin position="144"/>
        <end position="171"/>
    </location>
</feature>
<feature type="compositionally biased region" description="Basic and acidic residues" evidence="1">
    <location>
        <begin position="25"/>
        <end position="40"/>
    </location>
</feature>
<feature type="compositionally biased region" description="Basic residues" evidence="1">
    <location>
        <begin position="46"/>
        <end position="55"/>
    </location>
</feature>
<protein>
    <submittedName>
        <fullName evidence="2">Uncharacterized protein</fullName>
    </submittedName>
</protein>
<dbReference type="EMBL" id="CADCWG010000103">
    <property type="protein sequence ID" value="CAA9549524.1"/>
    <property type="molecule type" value="Genomic_DNA"/>
</dbReference>
<evidence type="ECO:0000313" key="2">
    <source>
        <dbReference type="EMBL" id="CAA9549524.1"/>
    </source>
</evidence>
<feature type="region of interest" description="Disordered" evidence="1">
    <location>
        <begin position="1"/>
        <end position="129"/>
    </location>
</feature>
<gene>
    <name evidence="2" type="ORF">AVDCRST_MAG49-1651</name>
</gene>
<proteinExistence type="predicted"/>
<name>A0A6J4UJ90_9BACT</name>
<organism evidence="2">
    <name type="scientific">uncultured Thermomicrobiales bacterium</name>
    <dbReference type="NCBI Taxonomy" id="1645740"/>
    <lineage>
        <taxon>Bacteria</taxon>
        <taxon>Pseudomonadati</taxon>
        <taxon>Thermomicrobiota</taxon>
        <taxon>Thermomicrobia</taxon>
        <taxon>Thermomicrobiales</taxon>
        <taxon>environmental samples</taxon>
    </lineage>
</organism>
<feature type="non-terminal residue" evidence="2">
    <location>
        <position position="1"/>
    </location>
</feature>
<feature type="compositionally biased region" description="Basic and acidic residues" evidence="1">
    <location>
        <begin position="1"/>
        <end position="12"/>
    </location>
</feature>
<evidence type="ECO:0000256" key="1">
    <source>
        <dbReference type="SAM" id="MobiDB-lite"/>
    </source>
</evidence>